<dbReference type="GO" id="GO:0042781">
    <property type="term" value="F:3'-tRNA processing endoribonuclease activity"/>
    <property type="evidence" value="ECO:0007669"/>
    <property type="project" value="TreeGrafter"/>
</dbReference>
<protein>
    <recommendedName>
        <fullName evidence="6 7">Ribonuclease P protein component</fullName>
        <shortName evidence="6">RNase P protein</shortName>
        <shortName evidence="6">RNaseP protein</shortName>
        <ecNumber evidence="6 7">3.1.26.5</ecNumber>
    </recommendedName>
    <alternativeName>
        <fullName evidence="6">Protein C5</fullName>
    </alternativeName>
</protein>
<comment type="function">
    <text evidence="6">RNaseP catalyzes the removal of the 5'-leader sequence from pre-tRNA to produce the mature 5'-terminus. It can also cleave other RNA substrates such as 4.5S RNA. The protein component plays an auxiliary but essential role in vivo by binding to the 5'-leader sequence and broadening the substrate specificity of the ribozyme.</text>
</comment>
<dbReference type="PANTHER" id="PTHR33992">
    <property type="entry name" value="RIBONUCLEASE P PROTEIN COMPONENT"/>
    <property type="match status" value="1"/>
</dbReference>
<dbReference type="GO" id="GO:0000049">
    <property type="term" value="F:tRNA binding"/>
    <property type="evidence" value="ECO:0007669"/>
    <property type="project" value="UniProtKB-UniRule"/>
</dbReference>
<dbReference type="AlphaFoldDB" id="A0A2M7CQP8"/>
<comment type="catalytic activity">
    <reaction evidence="6">
        <text>Endonucleolytic cleavage of RNA, removing 5'-extranucleotides from tRNA precursor.</text>
        <dbReference type="EC" id="3.1.26.5"/>
    </reaction>
</comment>
<dbReference type="EMBL" id="PEUH01000009">
    <property type="protein sequence ID" value="PIV31936.1"/>
    <property type="molecule type" value="Genomic_DNA"/>
</dbReference>
<evidence type="ECO:0000313" key="8">
    <source>
        <dbReference type="EMBL" id="PIV31936.1"/>
    </source>
</evidence>
<dbReference type="GO" id="GO:0004526">
    <property type="term" value="F:ribonuclease P activity"/>
    <property type="evidence" value="ECO:0007669"/>
    <property type="project" value="UniProtKB-UniRule"/>
</dbReference>
<evidence type="ECO:0000256" key="3">
    <source>
        <dbReference type="ARBA" id="ARBA00022759"/>
    </source>
</evidence>
<keyword evidence="1 6" id="KW-0819">tRNA processing</keyword>
<dbReference type="Pfam" id="PF00825">
    <property type="entry name" value="Ribonuclease_P"/>
    <property type="match status" value="1"/>
</dbReference>
<proteinExistence type="inferred from homology"/>
<evidence type="ECO:0000256" key="6">
    <source>
        <dbReference type="HAMAP-Rule" id="MF_00227"/>
    </source>
</evidence>
<comment type="caution">
    <text evidence="8">The sequence shown here is derived from an EMBL/GenBank/DDBJ whole genome shotgun (WGS) entry which is preliminary data.</text>
</comment>
<evidence type="ECO:0000256" key="4">
    <source>
        <dbReference type="ARBA" id="ARBA00022801"/>
    </source>
</evidence>
<dbReference type="InterPro" id="IPR020568">
    <property type="entry name" value="Ribosomal_Su5_D2-typ_SF"/>
</dbReference>
<sequence length="113" mass="13414">MLAKKYRLQIQNWLKNKNKRIISRRSDFFIIRMSANDLFFSRFGVIISAKVSKSAVKRNRIKRIIYDFIRLNKFNEIKGNDVAITVLPAIAKLDKNEIEKELKNVITFQHIFI</sequence>
<evidence type="ECO:0000256" key="1">
    <source>
        <dbReference type="ARBA" id="ARBA00022694"/>
    </source>
</evidence>
<dbReference type="GO" id="GO:0001682">
    <property type="term" value="P:tRNA 5'-leader removal"/>
    <property type="evidence" value="ECO:0007669"/>
    <property type="project" value="UniProtKB-UniRule"/>
</dbReference>
<dbReference type="Proteomes" id="UP000230595">
    <property type="component" value="Unassembled WGS sequence"/>
</dbReference>
<evidence type="ECO:0000256" key="5">
    <source>
        <dbReference type="ARBA" id="ARBA00022884"/>
    </source>
</evidence>
<accession>A0A2M7CQP8</accession>
<keyword evidence="5 6" id="KW-0694">RNA-binding</keyword>
<dbReference type="SUPFAM" id="SSF54211">
    <property type="entry name" value="Ribosomal protein S5 domain 2-like"/>
    <property type="match status" value="1"/>
</dbReference>
<evidence type="ECO:0000256" key="2">
    <source>
        <dbReference type="ARBA" id="ARBA00022722"/>
    </source>
</evidence>
<keyword evidence="4 6" id="KW-0378">Hydrolase</keyword>
<dbReference type="EC" id="3.1.26.5" evidence="6 7"/>
<evidence type="ECO:0000256" key="7">
    <source>
        <dbReference type="NCBIfam" id="TIGR00188"/>
    </source>
</evidence>
<comment type="subunit">
    <text evidence="6">Consists of a catalytic RNA component (M1 or rnpB) and a protein subunit.</text>
</comment>
<keyword evidence="3 6" id="KW-0255">Endonuclease</keyword>
<dbReference type="GO" id="GO:0030677">
    <property type="term" value="C:ribonuclease P complex"/>
    <property type="evidence" value="ECO:0007669"/>
    <property type="project" value="TreeGrafter"/>
</dbReference>
<dbReference type="PANTHER" id="PTHR33992:SF1">
    <property type="entry name" value="RIBONUCLEASE P PROTEIN COMPONENT"/>
    <property type="match status" value="1"/>
</dbReference>
<dbReference type="InterPro" id="IPR014721">
    <property type="entry name" value="Ribsml_uS5_D2-typ_fold_subgr"/>
</dbReference>
<dbReference type="NCBIfam" id="TIGR00188">
    <property type="entry name" value="rnpA"/>
    <property type="match status" value="1"/>
</dbReference>
<dbReference type="HAMAP" id="MF_00227">
    <property type="entry name" value="RNase_P"/>
    <property type="match status" value="1"/>
</dbReference>
<gene>
    <name evidence="6 8" type="primary">rnpA</name>
    <name evidence="8" type="ORF">COS33_00545</name>
</gene>
<reference evidence="9" key="1">
    <citation type="submission" date="2017-09" db="EMBL/GenBank/DDBJ databases">
        <title>Depth-based differentiation of microbial function through sediment-hosted aquifers and enrichment of novel symbionts in the deep terrestrial subsurface.</title>
        <authorList>
            <person name="Probst A.J."/>
            <person name="Ladd B."/>
            <person name="Jarett J.K."/>
            <person name="Geller-Mcgrath D.E."/>
            <person name="Sieber C.M.K."/>
            <person name="Emerson J.B."/>
            <person name="Anantharaman K."/>
            <person name="Thomas B.C."/>
            <person name="Malmstrom R."/>
            <person name="Stieglmeier M."/>
            <person name="Klingl A."/>
            <person name="Woyke T."/>
            <person name="Ryan C.M."/>
            <person name="Banfield J.F."/>
        </authorList>
    </citation>
    <scope>NUCLEOTIDE SEQUENCE [LARGE SCALE GENOMIC DNA]</scope>
</reference>
<keyword evidence="2 6" id="KW-0540">Nuclease</keyword>
<evidence type="ECO:0000313" key="9">
    <source>
        <dbReference type="Proteomes" id="UP000230595"/>
    </source>
</evidence>
<dbReference type="Gene3D" id="3.30.230.10">
    <property type="match status" value="1"/>
</dbReference>
<dbReference type="InterPro" id="IPR000100">
    <property type="entry name" value="RNase_P"/>
</dbReference>
<organism evidence="8 9">
    <name type="scientific">Candidatus Wolfebacteria bacterium CG02_land_8_20_14_3_00_37_12</name>
    <dbReference type="NCBI Taxonomy" id="1975066"/>
    <lineage>
        <taxon>Bacteria</taxon>
        <taxon>Candidatus Wolfeibacteriota</taxon>
    </lineage>
</organism>
<name>A0A2M7CQP8_9BACT</name>
<comment type="similarity">
    <text evidence="6">Belongs to the RnpA family.</text>
</comment>